<dbReference type="InterPro" id="IPR029438">
    <property type="entry name" value="HPS3_C"/>
</dbReference>
<protein>
    <recommendedName>
        <fullName evidence="6">Hermansky-Pudlak syndrome 3 protein</fullName>
    </recommendedName>
</protein>
<comment type="caution">
    <text evidence="4">The sequence shown here is derived from an EMBL/GenBank/DDBJ whole genome shotgun (WGS) entry which is preliminary data.</text>
</comment>
<feature type="domain" description="BLOC-2 complex member HPS3 C-terminal" evidence="3">
    <location>
        <begin position="548"/>
        <end position="855"/>
    </location>
</feature>
<evidence type="ECO:0000259" key="3">
    <source>
        <dbReference type="Pfam" id="PF14763"/>
    </source>
</evidence>
<dbReference type="EMBL" id="JAZDUA010001089">
    <property type="protein sequence ID" value="KAK7788467.1"/>
    <property type="molecule type" value="Genomic_DNA"/>
</dbReference>
<evidence type="ECO:0008006" key="6">
    <source>
        <dbReference type="Google" id="ProtNLM"/>
    </source>
</evidence>
<sequence>MVRVMSVHHFVSQDIHTCEDPLAVTTAPPDLLLLALPQHIVDVRDLSKGGTTAFMFPTVDEVQVLVHCCTGNYVATLESKQTRQGKESVYARIYANWDASPHYDLSTQPMRARIAGRVTPSSAQSGTSGLEMIELPLKRLPNALACCQITGNLVLASQMTLTLYHFQVRTHDISRLKFIDFEESPVGLEISFVPWKLELCENVIACMSKESLHVLRVCYGSDKWPTVEETNDTATESSEIVADDQPIDWDEISKNEKQRKASKFVPSSSKHKENVNNNNSGKSVPIVTYLPGIMSGRNNDPCSTGGDGTYRQSPFIIAPPGMNVSSTSPATGWTEESRILHLLQLRIPSVPNTPSLQHECVPNDQFHCLVLKPLYIQDPACDVSTADKHQSGGHPMSSVFSKHLCGVVCLVTTHQEGYLYYFSMDSASTMLQQAACVTVYPFTAPVSCVVLEDCLLHALTDTGLETYTLRIGHYMPSFSPEEANVTPAWAEPVCLVGLRPFLGVEHLLLSNSYLLLLACSESSSNSSLDSQGSNWTLYSLQTPSPLTLYGDIMSVGGMHRWTSPGTYGHLLGEAHLILRVSRALLHWKAHQECAIPYQHLSDRNHMDDLYKESCALLGDYYITGCTDEDWEIAIPCYKLSGLSPIEVVERVKKIDIPEEFVLATKQYLVKGLMRYLKESLLHMNWAESNANFTPAIPSFTNTLLDLFEEHDPDEVSWLTLRSSLLREYATDRVLNIMKKQLCTRLLPKPSDAVALVLLCIQKGSPGQAVAVLDSLPEEQLSDILLSNSSLLFETTSSIPNVNMPTGLSMTETVLTFSELSVVLMDTKPVVLANILSTLAILTNQKVTLHDILKVFLEYIPSRIGITGSTASLVLQIFLEKYFAWYFTLPTTSYDAPTVEALKILVRSYLSDLQRCDMPNSARKLNSDSSSIKQQNKTLSVLLKQSSILFIDKHLPFLQKMPPFAPSLSKKLMSMQSGKKETEHTCNEDNSQNSESLVKLQALLCSSRLPKECLVEVYQFVQSHPQLYGNLSLQVLCLPAREGATVLMNFCPQVLLQFAKNKFVAEVEWKYLLLLLQRKIYALPDDNVVKPLYVQVMKDCLSHLSTTLPLEEFCKVLPPGTESSYQQFIRVCQQVSHANHILTLIMATGQQLLSTLHL</sequence>
<organism evidence="4 5">
    <name type="scientific">Gryllus longicercus</name>
    <dbReference type="NCBI Taxonomy" id="2509291"/>
    <lineage>
        <taxon>Eukaryota</taxon>
        <taxon>Metazoa</taxon>
        <taxon>Ecdysozoa</taxon>
        <taxon>Arthropoda</taxon>
        <taxon>Hexapoda</taxon>
        <taxon>Insecta</taxon>
        <taxon>Pterygota</taxon>
        <taxon>Neoptera</taxon>
        <taxon>Polyneoptera</taxon>
        <taxon>Orthoptera</taxon>
        <taxon>Ensifera</taxon>
        <taxon>Gryllidea</taxon>
        <taxon>Grylloidea</taxon>
        <taxon>Gryllidae</taxon>
        <taxon>Gryllinae</taxon>
        <taxon>Gryllus</taxon>
    </lineage>
</organism>
<dbReference type="PANTHER" id="PTHR28633:SF1">
    <property type="entry name" value="BLOC-2 COMPLEX MEMBER HPS3"/>
    <property type="match status" value="1"/>
</dbReference>
<gene>
    <name evidence="4" type="ORF">R5R35_014523</name>
</gene>
<dbReference type="InterPro" id="IPR017216">
    <property type="entry name" value="HPS3"/>
</dbReference>
<keyword evidence="5" id="KW-1185">Reference proteome</keyword>
<evidence type="ECO:0000313" key="5">
    <source>
        <dbReference type="Proteomes" id="UP001378592"/>
    </source>
</evidence>
<evidence type="ECO:0000313" key="4">
    <source>
        <dbReference type="EMBL" id="KAK7788467.1"/>
    </source>
</evidence>
<feature type="region of interest" description="Disordered" evidence="1">
    <location>
        <begin position="229"/>
        <end position="281"/>
    </location>
</feature>
<dbReference type="Pfam" id="PF14763">
    <property type="entry name" value="HPS3_C"/>
    <property type="match status" value="2"/>
</dbReference>
<dbReference type="PANTHER" id="PTHR28633">
    <property type="entry name" value="HERMANSKY-PUDLAK SYNDROME 3 PROTEIN"/>
    <property type="match status" value="1"/>
</dbReference>
<feature type="compositionally biased region" description="Acidic residues" evidence="1">
    <location>
        <begin position="241"/>
        <end position="250"/>
    </location>
</feature>
<evidence type="ECO:0000256" key="1">
    <source>
        <dbReference type="SAM" id="MobiDB-lite"/>
    </source>
</evidence>
<feature type="domain" description="BLOC-2 complex member HPS3 N-terminal" evidence="2">
    <location>
        <begin position="4"/>
        <end position="265"/>
    </location>
</feature>
<dbReference type="Proteomes" id="UP001378592">
    <property type="component" value="Unassembled WGS sequence"/>
</dbReference>
<reference evidence="4 5" key="1">
    <citation type="submission" date="2024-03" db="EMBL/GenBank/DDBJ databases">
        <title>The genome assembly and annotation of the cricket Gryllus longicercus Weissman &amp; Gray.</title>
        <authorList>
            <person name="Szrajer S."/>
            <person name="Gray D."/>
            <person name="Ylla G."/>
        </authorList>
    </citation>
    <scope>NUCLEOTIDE SEQUENCE [LARGE SCALE GENOMIC DNA]</scope>
    <source>
        <strain evidence="4">DAG 2021-001</strain>
        <tissue evidence="4">Whole body minus gut</tissue>
    </source>
</reference>
<dbReference type="InterPro" id="IPR029437">
    <property type="entry name" value="HPS3_N"/>
</dbReference>
<proteinExistence type="predicted"/>
<dbReference type="AlphaFoldDB" id="A0AAN9YY98"/>
<dbReference type="Pfam" id="PF14761">
    <property type="entry name" value="HPS3_N"/>
    <property type="match status" value="1"/>
</dbReference>
<feature type="domain" description="BLOC-2 complex member HPS3 C-terminal" evidence="3">
    <location>
        <begin position="989"/>
        <end position="1123"/>
    </location>
</feature>
<accession>A0AAN9YY98</accession>
<name>A0AAN9YY98_9ORTH</name>
<dbReference type="GO" id="GO:0005737">
    <property type="term" value="C:cytoplasm"/>
    <property type="evidence" value="ECO:0007669"/>
    <property type="project" value="TreeGrafter"/>
</dbReference>
<evidence type="ECO:0000259" key="2">
    <source>
        <dbReference type="Pfam" id="PF14761"/>
    </source>
</evidence>